<dbReference type="EMBL" id="MT143585">
    <property type="protein sequence ID" value="QJA98495.1"/>
    <property type="molecule type" value="Genomic_DNA"/>
</dbReference>
<proteinExistence type="predicted"/>
<reference evidence="2" key="1">
    <citation type="submission" date="2020-03" db="EMBL/GenBank/DDBJ databases">
        <title>The deep terrestrial virosphere.</title>
        <authorList>
            <person name="Holmfeldt K."/>
            <person name="Nilsson E."/>
            <person name="Simone D."/>
            <person name="Lopez-Fernandez M."/>
            <person name="Wu X."/>
            <person name="de Brujin I."/>
            <person name="Lundin D."/>
            <person name="Andersson A."/>
            <person name="Bertilsson S."/>
            <person name="Dopson M."/>
        </authorList>
    </citation>
    <scope>NUCLEOTIDE SEQUENCE</scope>
    <source>
        <strain evidence="1">MM171A01743</strain>
        <strain evidence="2">MM171B00346</strain>
    </source>
</reference>
<evidence type="ECO:0000313" key="2">
    <source>
        <dbReference type="EMBL" id="QJB04333.1"/>
    </source>
</evidence>
<dbReference type="EMBL" id="MT143879">
    <property type="protein sequence ID" value="QJB04333.1"/>
    <property type="molecule type" value="Genomic_DNA"/>
</dbReference>
<dbReference type="AlphaFoldDB" id="A0A6M3MFA8"/>
<accession>A0A6M3MFA8</accession>
<organism evidence="2">
    <name type="scientific">viral metagenome</name>
    <dbReference type="NCBI Taxonomy" id="1070528"/>
    <lineage>
        <taxon>unclassified sequences</taxon>
        <taxon>metagenomes</taxon>
        <taxon>organismal metagenomes</taxon>
    </lineage>
</organism>
<evidence type="ECO:0000313" key="1">
    <source>
        <dbReference type="EMBL" id="QJA98495.1"/>
    </source>
</evidence>
<name>A0A6M3MFA8_9ZZZZ</name>
<gene>
    <name evidence="1" type="ORF">MM171A01743_0009</name>
    <name evidence="2" type="ORF">MM171B00346_0045</name>
</gene>
<protein>
    <submittedName>
        <fullName evidence="2">Uncharacterized protein</fullName>
    </submittedName>
</protein>
<sequence>MNERKFYDIYIKPFKDVYETCKEKEWKPENGIEVVGVLITISTWDKVPVKVGVCLNGAGVDAGSDGKDGVLACLTTPATGGGSSSIYVPVDGEVSDKEKINIYVWGHNMNEVPRDFHAQVIIYYKFN</sequence>